<comment type="caution">
    <text evidence="1">The sequence shown here is derived from an EMBL/GenBank/DDBJ whole genome shotgun (WGS) entry which is preliminary data.</text>
</comment>
<accession>A0ABX1N7V1</accession>
<evidence type="ECO:0000313" key="2">
    <source>
        <dbReference type="Proteomes" id="UP000601990"/>
    </source>
</evidence>
<reference evidence="1" key="1">
    <citation type="submission" date="2019-12" db="EMBL/GenBank/DDBJ databases">
        <title>Comparative genomics gives insights into the taxonomy of the Azoarcus-Aromatoleum group and reveals separate origins of nif in the plant-associated Azoarcus and non-plant-associated Aromatoleum sub-groups.</title>
        <authorList>
            <person name="Lafos M."/>
            <person name="Maluk M."/>
            <person name="Batista M."/>
            <person name="Junghare M."/>
            <person name="Carmona M."/>
            <person name="Faoro H."/>
            <person name="Cruz L.M."/>
            <person name="Battistoni F."/>
            <person name="De Souza E."/>
            <person name="Pedrosa F."/>
            <person name="Chen W.-M."/>
            <person name="Poole P.S."/>
            <person name="Dixon R.A."/>
            <person name="James E.K."/>
        </authorList>
    </citation>
    <scope>NUCLEOTIDE SEQUENCE</scope>
    <source>
        <strain evidence="1">U120</strain>
    </source>
</reference>
<sequence>MALFHSLMRYKNKKRIESFDMHGDKKATVRLASLRSFVVYMSSDYIIGEAEIREAAEAPSAKVVVYNDWDNIGQGAFREAQRLGMEVHKFGAFGHRLDELNADI</sequence>
<evidence type="ECO:0000313" key="1">
    <source>
        <dbReference type="EMBL" id="NMF95370.1"/>
    </source>
</evidence>
<organism evidence="1 2">
    <name type="scientific">Aromatoleum buckelii</name>
    <dbReference type="NCBI Taxonomy" id="200254"/>
    <lineage>
        <taxon>Bacteria</taxon>
        <taxon>Pseudomonadati</taxon>
        <taxon>Pseudomonadota</taxon>
        <taxon>Betaproteobacteria</taxon>
        <taxon>Rhodocyclales</taxon>
        <taxon>Rhodocyclaceae</taxon>
        <taxon>Aromatoleum</taxon>
    </lineage>
</organism>
<dbReference type="EMBL" id="WTVH01000068">
    <property type="protein sequence ID" value="NMF95370.1"/>
    <property type="molecule type" value="Genomic_DNA"/>
</dbReference>
<dbReference type="Proteomes" id="UP000601990">
    <property type="component" value="Unassembled WGS sequence"/>
</dbReference>
<proteinExistence type="predicted"/>
<name>A0ABX1N7V1_9RHOO</name>
<dbReference type="RefSeq" id="WP_169200555.1">
    <property type="nucleotide sequence ID" value="NZ_WTVH02000001.1"/>
</dbReference>
<keyword evidence="2" id="KW-1185">Reference proteome</keyword>
<gene>
    <name evidence="1" type="ORF">GO608_18895</name>
</gene>
<protein>
    <submittedName>
        <fullName evidence="1">Uncharacterized protein</fullName>
    </submittedName>
</protein>